<dbReference type="SUPFAM" id="SSF52540">
    <property type="entry name" value="P-loop containing nucleoside triphosphate hydrolases"/>
    <property type="match status" value="1"/>
</dbReference>
<evidence type="ECO:0000313" key="2">
    <source>
        <dbReference type="Proteomes" id="UP000287224"/>
    </source>
</evidence>
<accession>A0A401ZBW2</accession>
<reference evidence="2" key="1">
    <citation type="submission" date="2018-12" db="EMBL/GenBank/DDBJ databases">
        <title>Tengunoibacter tsumagoiensis gen. nov., sp. nov., Dictyobacter kobayashii sp. nov., D. alpinus sp. nov., and D. joshuensis sp. nov. and description of Dictyobacteraceae fam. nov. within the order Ktedonobacterales isolated from Tengu-no-mugimeshi.</title>
        <authorList>
            <person name="Wang C.M."/>
            <person name="Zheng Y."/>
            <person name="Sakai Y."/>
            <person name="Toyoda A."/>
            <person name="Minakuchi Y."/>
            <person name="Abe K."/>
            <person name="Yokota A."/>
            <person name="Yabe S."/>
        </authorList>
    </citation>
    <scope>NUCLEOTIDE SEQUENCE [LARGE SCALE GENOMIC DNA]</scope>
    <source>
        <strain evidence="2">S-27</strain>
    </source>
</reference>
<name>A0A401ZBW2_9CHLR</name>
<dbReference type="OrthoDB" id="161792at2"/>
<comment type="caution">
    <text evidence="1">The sequence shown here is derived from an EMBL/GenBank/DDBJ whole genome shotgun (WGS) entry which is preliminary data.</text>
</comment>
<dbReference type="Gene3D" id="3.40.50.300">
    <property type="entry name" value="P-loop containing nucleotide triphosphate hydrolases"/>
    <property type="match status" value="1"/>
</dbReference>
<proteinExistence type="predicted"/>
<evidence type="ECO:0008006" key="3">
    <source>
        <dbReference type="Google" id="ProtNLM"/>
    </source>
</evidence>
<dbReference type="RefSeq" id="WP_126595497.1">
    <property type="nucleotide sequence ID" value="NZ_BIFQ01000001.1"/>
</dbReference>
<protein>
    <recommendedName>
        <fullName evidence="3">UDP-N-acetylglucosamine kinase</fullName>
    </recommendedName>
</protein>
<evidence type="ECO:0000313" key="1">
    <source>
        <dbReference type="EMBL" id="GCE04332.1"/>
    </source>
</evidence>
<sequence>MLAKVFVLGRPGSGKTTAIYHLLNVTRQRGYTALNIDDYGILYHMSRDEKHHEQFRRTAYDGFDVLDLSVFDVALQRLEQQVRALSAHEDNGIITIEFARNDYAQALHQFSPDFLQDAYIFFVDADLNTCIERIYQRIAGPQTNSGHFVSDYIMHTYYSYDNWPYVSTQLASTYHITKTIETFRNTGSVPQLLTRVEQFAEHIFNTEFERPAPADSLKQLAHA</sequence>
<keyword evidence="2" id="KW-1185">Reference proteome</keyword>
<dbReference type="InterPro" id="IPR027417">
    <property type="entry name" value="P-loop_NTPase"/>
</dbReference>
<organism evidence="1 2">
    <name type="scientific">Dictyobacter aurantiacus</name>
    <dbReference type="NCBI Taxonomy" id="1936993"/>
    <lineage>
        <taxon>Bacteria</taxon>
        <taxon>Bacillati</taxon>
        <taxon>Chloroflexota</taxon>
        <taxon>Ktedonobacteria</taxon>
        <taxon>Ktedonobacterales</taxon>
        <taxon>Dictyobacteraceae</taxon>
        <taxon>Dictyobacter</taxon>
    </lineage>
</organism>
<gene>
    <name evidence="1" type="ORF">KDAU_16610</name>
</gene>
<dbReference type="AlphaFoldDB" id="A0A401ZBW2"/>
<dbReference type="EMBL" id="BIFQ01000001">
    <property type="protein sequence ID" value="GCE04332.1"/>
    <property type="molecule type" value="Genomic_DNA"/>
</dbReference>
<dbReference type="Proteomes" id="UP000287224">
    <property type="component" value="Unassembled WGS sequence"/>
</dbReference>